<gene>
    <name evidence="2" type="ORF">SLEP1_g16022</name>
</gene>
<accession>A0AAV5IVH0</accession>
<keyword evidence="1" id="KW-0175">Coiled coil</keyword>
<sequence>MDNNPTSLGRTTDPDAIQIEKRDGEVLDQVKTQASGSKLVGKKRRALEKLKKMAAKAARMKAETSNLRAEMGKLEAAAEEKEREVKLEKAKRDGCLAEKLLMSVTEHLLLEEIDSVPPE</sequence>
<feature type="coiled-coil region" evidence="1">
    <location>
        <begin position="43"/>
        <end position="91"/>
    </location>
</feature>
<name>A0AAV5IVH0_9ROSI</name>
<dbReference type="Proteomes" id="UP001054252">
    <property type="component" value="Unassembled WGS sequence"/>
</dbReference>
<dbReference type="AlphaFoldDB" id="A0AAV5IVH0"/>
<evidence type="ECO:0000256" key="1">
    <source>
        <dbReference type="SAM" id="Coils"/>
    </source>
</evidence>
<keyword evidence="3" id="KW-1185">Reference proteome</keyword>
<comment type="caution">
    <text evidence="2">The sequence shown here is derived from an EMBL/GenBank/DDBJ whole genome shotgun (WGS) entry which is preliminary data.</text>
</comment>
<evidence type="ECO:0000313" key="2">
    <source>
        <dbReference type="EMBL" id="GKV03776.1"/>
    </source>
</evidence>
<dbReference type="EMBL" id="BPVZ01000020">
    <property type="protein sequence ID" value="GKV03776.1"/>
    <property type="molecule type" value="Genomic_DNA"/>
</dbReference>
<proteinExistence type="predicted"/>
<organism evidence="2 3">
    <name type="scientific">Rubroshorea leprosula</name>
    <dbReference type="NCBI Taxonomy" id="152421"/>
    <lineage>
        <taxon>Eukaryota</taxon>
        <taxon>Viridiplantae</taxon>
        <taxon>Streptophyta</taxon>
        <taxon>Embryophyta</taxon>
        <taxon>Tracheophyta</taxon>
        <taxon>Spermatophyta</taxon>
        <taxon>Magnoliopsida</taxon>
        <taxon>eudicotyledons</taxon>
        <taxon>Gunneridae</taxon>
        <taxon>Pentapetalae</taxon>
        <taxon>rosids</taxon>
        <taxon>malvids</taxon>
        <taxon>Malvales</taxon>
        <taxon>Dipterocarpaceae</taxon>
        <taxon>Rubroshorea</taxon>
    </lineage>
</organism>
<protein>
    <submittedName>
        <fullName evidence="2">Uncharacterized protein</fullName>
    </submittedName>
</protein>
<evidence type="ECO:0000313" key="3">
    <source>
        <dbReference type="Proteomes" id="UP001054252"/>
    </source>
</evidence>
<reference evidence="2 3" key="1">
    <citation type="journal article" date="2021" name="Commun. Biol.">
        <title>The genome of Shorea leprosula (Dipterocarpaceae) highlights the ecological relevance of drought in aseasonal tropical rainforests.</title>
        <authorList>
            <person name="Ng K.K.S."/>
            <person name="Kobayashi M.J."/>
            <person name="Fawcett J.A."/>
            <person name="Hatakeyama M."/>
            <person name="Paape T."/>
            <person name="Ng C.H."/>
            <person name="Ang C.C."/>
            <person name="Tnah L.H."/>
            <person name="Lee C.T."/>
            <person name="Nishiyama T."/>
            <person name="Sese J."/>
            <person name="O'Brien M.J."/>
            <person name="Copetti D."/>
            <person name="Mohd Noor M.I."/>
            <person name="Ong R.C."/>
            <person name="Putra M."/>
            <person name="Sireger I.Z."/>
            <person name="Indrioko S."/>
            <person name="Kosugi Y."/>
            <person name="Izuno A."/>
            <person name="Isagi Y."/>
            <person name="Lee S.L."/>
            <person name="Shimizu K.K."/>
        </authorList>
    </citation>
    <scope>NUCLEOTIDE SEQUENCE [LARGE SCALE GENOMIC DNA]</scope>
    <source>
        <strain evidence="2">214</strain>
    </source>
</reference>